<feature type="region of interest" description="Disordered" evidence="8">
    <location>
        <begin position="1"/>
        <end position="24"/>
    </location>
</feature>
<feature type="transmembrane region" description="Helical" evidence="9">
    <location>
        <begin position="289"/>
        <end position="312"/>
    </location>
</feature>
<feature type="transmembrane region" description="Helical" evidence="9">
    <location>
        <begin position="324"/>
        <end position="347"/>
    </location>
</feature>
<dbReference type="PANTHER" id="PTHR24241:SF59">
    <property type="entry name" value="ADIPOKINETIC HORMONE RECEPTOR, ISOFORM C"/>
    <property type="match status" value="1"/>
</dbReference>
<dbReference type="InterPro" id="IPR017452">
    <property type="entry name" value="GPCR_Rhodpsn_7TM"/>
</dbReference>
<evidence type="ECO:0000256" key="3">
    <source>
        <dbReference type="ARBA" id="ARBA00022692"/>
    </source>
</evidence>
<keyword evidence="4 9" id="KW-1133">Transmembrane helix</keyword>
<dbReference type="PRINTS" id="PR00237">
    <property type="entry name" value="GPCRRHODOPSN"/>
</dbReference>
<evidence type="ECO:0000256" key="2">
    <source>
        <dbReference type="ARBA" id="ARBA00022475"/>
    </source>
</evidence>
<keyword evidence="6 7" id="KW-0675">Receptor</keyword>
<keyword evidence="2" id="KW-1003">Cell membrane</keyword>
<dbReference type="GO" id="GO:0042277">
    <property type="term" value="F:peptide binding"/>
    <property type="evidence" value="ECO:0007669"/>
    <property type="project" value="TreeGrafter"/>
</dbReference>
<dbReference type="GO" id="GO:0032870">
    <property type="term" value="P:cellular response to hormone stimulus"/>
    <property type="evidence" value="ECO:0007669"/>
    <property type="project" value="TreeGrafter"/>
</dbReference>
<dbReference type="GO" id="GO:0004930">
    <property type="term" value="F:G protein-coupled receptor activity"/>
    <property type="evidence" value="ECO:0007669"/>
    <property type="project" value="UniProtKB-KW"/>
</dbReference>
<comment type="caution">
    <text evidence="11">The sequence shown here is derived from an EMBL/GenBank/DDBJ whole genome shotgun (WGS) entry which is preliminary data.</text>
</comment>
<keyword evidence="3 7" id="KW-0812">Transmembrane</keyword>
<evidence type="ECO:0000256" key="7">
    <source>
        <dbReference type="RuleBase" id="RU000688"/>
    </source>
</evidence>
<dbReference type="Proteomes" id="UP000186922">
    <property type="component" value="Unassembled WGS sequence"/>
</dbReference>
<feature type="region of interest" description="Disordered" evidence="8">
    <location>
        <begin position="355"/>
        <end position="376"/>
    </location>
</feature>
<keyword evidence="5 9" id="KW-0472">Membrane</keyword>
<dbReference type="EMBL" id="BDGG01000001">
    <property type="protein sequence ID" value="GAU88543.1"/>
    <property type="molecule type" value="Genomic_DNA"/>
</dbReference>
<dbReference type="AlphaFoldDB" id="A0A1D1UQA3"/>
<organism evidence="11 12">
    <name type="scientific">Ramazzottius varieornatus</name>
    <name type="common">Water bear</name>
    <name type="synonym">Tardigrade</name>
    <dbReference type="NCBI Taxonomy" id="947166"/>
    <lineage>
        <taxon>Eukaryota</taxon>
        <taxon>Metazoa</taxon>
        <taxon>Ecdysozoa</taxon>
        <taxon>Tardigrada</taxon>
        <taxon>Eutardigrada</taxon>
        <taxon>Parachela</taxon>
        <taxon>Hypsibioidea</taxon>
        <taxon>Ramazzottiidae</taxon>
        <taxon>Ramazzottius</taxon>
    </lineage>
</organism>
<gene>
    <name evidence="11" type="primary">RvY_01226-1</name>
    <name evidence="11" type="synonym">RvY_01226.1</name>
    <name evidence="11" type="ORF">RvY_01226</name>
</gene>
<keyword evidence="12" id="KW-1185">Reference proteome</keyword>
<evidence type="ECO:0000256" key="5">
    <source>
        <dbReference type="ARBA" id="ARBA00023136"/>
    </source>
</evidence>
<feature type="transmembrane region" description="Helical" evidence="9">
    <location>
        <begin position="94"/>
        <end position="115"/>
    </location>
</feature>
<sequence>MSELSGNFSRQSLSPEDPELSGNHSPHNDTFGLAPFRLAGPSSSRFRHAQSAILFVMFFLALGGNCAVICKLWSGRVRSGAKKLSNISLLYLQLAVADLIAAVCCILSNAILYLIQHFLAGNFFCKVLRFSQRLGLATSTFIVVAIGMDRCLALLFPLRRAQLRWGVKLMIVLAWVSGALFSLPQVFIFQVNIFHSDEGSIFQCDNSVGYTARWQEMSYDLMHLIFLYIGPIVIIGICYGKIIRAMGVEAAQAKNGGYLSTPTTANPPAMQPRTSRFEHARLTSLKVSIFVISTFMLCWTPYYCSLVYHIIHRPPPHDDYYYNHAIYFCGLGHSVVNPIVYGAYHFFQRSKASRRTTGSMRTDRVRTMSSSSSRMSGFKKLASFHSLRRSPTSLTS</sequence>
<evidence type="ECO:0000256" key="8">
    <source>
        <dbReference type="SAM" id="MobiDB-lite"/>
    </source>
</evidence>
<name>A0A1D1UQA3_RAMVA</name>
<dbReference type="Gene3D" id="1.20.1070.10">
    <property type="entry name" value="Rhodopsin 7-helix transmembrane proteins"/>
    <property type="match status" value="1"/>
</dbReference>
<dbReference type="PROSITE" id="PS00237">
    <property type="entry name" value="G_PROTEIN_RECEP_F1_1"/>
    <property type="match status" value="1"/>
</dbReference>
<evidence type="ECO:0000259" key="10">
    <source>
        <dbReference type="PROSITE" id="PS50262"/>
    </source>
</evidence>
<evidence type="ECO:0000313" key="12">
    <source>
        <dbReference type="Proteomes" id="UP000186922"/>
    </source>
</evidence>
<evidence type="ECO:0000256" key="9">
    <source>
        <dbReference type="SAM" id="Phobius"/>
    </source>
</evidence>
<evidence type="ECO:0000313" key="11">
    <source>
        <dbReference type="EMBL" id="GAU88543.1"/>
    </source>
</evidence>
<dbReference type="Pfam" id="PF00001">
    <property type="entry name" value="7tm_1"/>
    <property type="match status" value="1"/>
</dbReference>
<evidence type="ECO:0000256" key="6">
    <source>
        <dbReference type="ARBA" id="ARBA00023170"/>
    </source>
</evidence>
<dbReference type="PANTHER" id="PTHR24241">
    <property type="entry name" value="NEUROPEPTIDE RECEPTOR-RELATED G-PROTEIN COUPLED RECEPTOR"/>
    <property type="match status" value="1"/>
</dbReference>
<feature type="transmembrane region" description="Helical" evidence="9">
    <location>
        <begin position="169"/>
        <end position="189"/>
    </location>
</feature>
<feature type="transmembrane region" description="Helical" evidence="9">
    <location>
        <begin position="135"/>
        <end position="157"/>
    </location>
</feature>
<dbReference type="InterPro" id="IPR000276">
    <property type="entry name" value="GPCR_Rhodpsn"/>
</dbReference>
<dbReference type="GO" id="GO:0005886">
    <property type="term" value="C:plasma membrane"/>
    <property type="evidence" value="ECO:0007669"/>
    <property type="project" value="UniProtKB-SubCell"/>
</dbReference>
<dbReference type="OrthoDB" id="6022667at2759"/>
<reference evidence="11 12" key="1">
    <citation type="journal article" date="2016" name="Nat. Commun.">
        <title>Extremotolerant tardigrade genome and improved radiotolerance of human cultured cells by tardigrade-unique protein.</title>
        <authorList>
            <person name="Hashimoto T."/>
            <person name="Horikawa D.D."/>
            <person name="Saito Y."/>
            <person name="Kuwahara H."/>
            <person name="Kozuka-Hata H."/>
            <person name="Shin-I T."/>
            <person name="Minakuchi Y."/>
            <person name="Ohishi K."/>
            <person name="Motoyama A."/>
            <person name="Aizu T."/>
            <person name="Enomoto A."/>
            <person name="Kondo K."/>
            <person name="Tanaka S."/>
            <person name="Hara Y."/>
            <person name="Koshikawa S."/>
            <person name="Sagara H."/>
            <person name="Miura T."/>
            <person name="Yokobori S."/>
            <person name="Miyagawa K."/>
            <person name="Suzuki Y."/>
            <person name="Kubo T."/>
            <person name="Oyama M."/>
            <person name="Kohara Y."/>
            <person name="Fujiyama A."/>
            <person name="Arakawa K."/>
            <person name="Katayama T."/>
            <person name="Toyoda A."/>
            <person name="Kunieda T."/>
        </authorList>
    </citation>
    <scope>NUCLEOTIDE SEQUENCE [LARGE SCALE GENOMIC DNA]</scope>
    <source>
        <strain evidence="11 12">YOKOZUNA-1</strain>
    </source>
</reference>
<evidence type="ECO:0000256" key="1">
    <source>
        <dbReference type="ARBA" id="ARBA00004651"/>
    </source>
</evidence>
<feature type="transmembrane region" description="Helical" evidence="9">
    <location>
        <begin position="221"/>
        <end position="239"/>
    </location>
</feature>
<evidence type="ECO:0000256" key="4">
    <source>
        <dbReference type="ARBA" id="ARBA00022989"/>
    </source>
</evidence>
<feature type="compositionally biased region" description="Polar residues" evidence="8">
    <location>
        <begin position="1"/>
        <end position="14"/>
    </location>
</feature>
<dbReference type="SUPFAM" id="SSF81321">
    <property type="entry name" value="Family A G protein-coupled receptor-like"/>
    <property type="match status" value="1"/>
</dbReference>
<protein>
    <recommendedName>
        <fullName evidence="10">G-protein coupled receptors family 1 profile domain-containing protein</fullName>
    </recommendedName>
</protein>
<proteinExistence type="inferred from homology"/>
<feature type="domain" description="G-protein coupled receptors family 1 profile" evidence="10">
    <location>
        <begin position="64"/>
        <end position="341"/>
    </location>
</feature>
<dbReference type="PROSITE" id="PS50262">
    <property type="entry name" value="G_PROTEIN_RECEP_F1_2"/>
    <property type="match status" value="1"/>
</dbReference>
<comment type="subcellular location">
    <subcellularLocation>
        <location evidence="1">Cell membrane</location>
        <topology evidence="1">Multi-pass membrane protein</topology>
    </subcellularLocation>
</comment>
<keyword evidence="7" id="KW-0807">Transducer</keyword>
<accession>A0A1D1UQA3</accession>
<feature type="transmembrane region" description="Helical" evidence="9">
    <location>
        <begin position="52"/>
        <end position="73"/>
    </location>
</feature>
<comment type="similarity">
    <text evidence="7">Belongs to the G-protein coupled receptor 1 family.</text>
</comment>
<feature type="compositionally biased region" description="Low complexity" evidence="8">
    <location>
        <begin position="367"/>
        <end position="376"/>
    </location>
</feature>
<keyword evidence="7" id="KW-0297">G-protein coupled receptor</keyword>
<dbReference type="STRING" id="947166.A0A1D1UQA3"/>